<dbReference type="AlphaFoldDB" id="A0A1L4CZT6"/>
<evidence type="ECO:0000256" key="4">
    <source>
        <dbReference type="ARBA" id="ARBA00022833"/>
    </source>
</evidence>
<dbReference type="InterPro" id="IPR011765">
    <property type="entry name" value="Pept_M16_N"/>
</dbReference>
<dbReference type="RefSeq" id="WP_148697196.1">
    <property type="nucleotide sequence ID" value="NZ_CP017834.1"/>
</dbReference>
<keyword evidence="4" id="KW-0862">Zinc</keyword>
<dbReference type="GO" id="GO:0008237">
    <property type="term" value="F:metallopeptidase activity"/>
    <property type="evidence" value="ECO:0007669"/>
    <property type="project" value="UniProtKB-KW"/>
</dbReference>
<evidence type="ECO:0000313" key="8">
    <source>
        <dbReference type="EMBL" id="APJ03461.1"/>
    </source>
</evidence>
<dbReference type="Pfam" id="PF00675">
    <property type="entry name" value="Peptidase_M16"/>
    <property type="match status" value="1"/>
</dbReference>
<comment type="similarity">
    <text evidence="1">Belongs to the peptidase M16 family.</text>
</comment>
<proteinExistence type="inferred from homology"/>
<dbReference type="KEGG" id="saqi:AXG55_05900"/>
<dbReference type="STRING" id="1915309.AXG55_05900"/>
<keyword evidence="2" id="KW-0645">Protease</keyword>
<dbReference type="InterPro" id="IPR011249">
    <property type="entry name" value="Metalloenz_LuxS/M16"/>
</dbReference>
<sequence length="486" mass="54931">MPSQNCLKLAHRLASCFIKFGLPSVISIATCSSYAVQTEPKLVQTAPIIPGSTIHAHKYQFSNGLKLIIVPDKRNPVATIHFILDAGSNREYKGTTGLAHFFEHMMFRKTEGVPEGNFDRVLNSFGGSGNAGTNDSFVTFYTTFPGPALESMLKLESARFQHLDITDPYYSIEKGAVISERKLRIENDPLSRSGEILKAITERDTTMEWLPIGTKEDVENMSVEAAKTFYKNFYTPDNTLMVIGGPFEPKNVANLVQKYFGSWEGKLKIQHSKLPSDYFTRDLGKNFICSAPIFTKKYKIVYPSDNSNMKTIIYSIIFQSLLDDNINGTFERRLVKENLATDFSFYKIYWQNQSNPIVANFSLSKSQKFETVQAFWLKGVEEVFKKPITDKIRRQILKQLAVSNAETAEKMTGLVNTILDNTFFLNDFNASGQAEKIVKSVTTENFRQWLKESLNGNKFYVTGIVPPGEAPSCSDLYSDFQKNMKK</sequence>
<evidence type="ECO:0000313" key="9">
    <source>
        <dbReference type="Proteomes" id="UP000184731"/>
    </source>
</evidence>
<gene>
    <name evidence="8" type="ORF">AXG55_05900</name>
</gene>
<dbReference type="InterPro" id="IPR007863">
    <property type="entry name" value="Peptidase_M16_C"/>
</dbReference>
<evidence type="ECO:0000259" key="6">
    <source>
        <dbReference type="Pfam" id="PF00675"/>
    </source>
</evidence>
<dbReference type="Pfam" id="PF05193">
    <property type="entry name" value="Peptidase_M16_C"/>
    <property type="match status" value="1"/>
</dbReference>
<evidence type="ECO:0000256" key="3">
    <source>
        <dbReference type="ARBA" id="ARBA00022801"/>
    </source>
</evidence>
<feature type="domain" description="Peptidase M16 N-terminal" evidence="6">
    <location>
        <begin position="72"/>
        <end position="182"/>
    </location>
</feature>
<dbReference type="InterPro" id="IPR050626">
    <property type="entry name" value="Peptidase_M16"/>
</dbReference>
<evidence type="ECO:0000256" key="5">
    <source>
        <dbReference type="ARBA" id="ARBA00023049"/>
    </source>
</evidence>
<accession>A0A1L4CZT6</accession>
<evidence type="ECO:0000259" key="7">
    <source>
        <dbReference type="Pfam" id="PF05193"/>
    </source>
</evidence>
<keyword evidence="3" id="KW-0378">Hydrolase</keyword>
<dbReference type="SUPFAM" id="SSF63411">
    <property type="entry name" value="LuxS/MPP-like metallohydrolase"/>
    <property type="match status" value="2"/>
</dbReference>
<dbReference type="PANTHER" id="PTHR43690">
    <property type="entry name" value="NARDILYSIN"/>
    <property type="match status" value="1"/>
</dbReference>
<keyword evidence="9" id="KW-1185">Reference proteome</keyword>
<dbReference type="PANTHER" id="PTHR43690:SF17">
    <property type="entry name" value="PROTEIN YHJJ"/>
    <property type="match status" value="1"/>
</dbReference>
<dbReference type="OrthoDB" id="5288619at2"/>
<reference evidence="8 9" key="1">
    <citation type="submission" date="2016-10" db="EMBL/GenBank/DDBJ databases">
        <title>Silvanigrella aquatica sp. nov., isolated from a freshwater lake located in the Black Forest, Germany, description of Silvanigrellaceae fam. nov., Silvanigrellales ord. nov., reclassification of the order Bdellovibrionales in the class Oligoflexia, reclassification of the families Bacteriovoracaceae and Halobacteriovoraceae in the new order Bacteriovoracales ord. nov., and reclassification of the family Pseudobacteriovoracaceae in the order Oligoflexiales.</title>
        <authorList>
            <person name="Hahn M.W."/>
            <person name="Schmidt J."/>
            <person name="Koll U."/>
            <person name="Rohde M."/>
            <person name="Verbag S."/>
            <person name="Pitt A."/>
            <person name="Nakai R."/>
            <person name="Naganuma T."/>
            <person name="Lang E."/>
        </authorList>
    </citation>
    <scope>NUCLEOTIDE SEQUENCE [LARGE SCALE GENOMIC DNA]</scope>
    <source>
        <strain evidence="8 9">MWH-Nonnen-W8red</strain>
    </source>
</reference>
<dbReference type="EMBL" id="CP017834">
    <property type="protein sequence ID" value="APJ03461.1"/>
    <property type="molecule type" value="Genomic_DNA"/>
</dbReference>
<dbReference type="GO" id="GO:0006508">
    <property type="term" value="P:proteolysis"/>
    <property type="evidence" value="ECO:0007669"/>
    <property type="project" value="UniProtKB-KW"/>
</dbReference>
<protein>
    <recommendedName>
        <fullName evidence="10">Peptidase M16</fullName>
    </recommendedName>
</protein>
<dbReference type="Proteomes" id="UP000184731">
    <property type="component" value="Chromosome"/>
</dbReference>
<name>A0A1L4CZT6_9BACT</name>
<feature type="domain" description="Peptidase M16 C-terminal" evidence="7">
    <location>
        <begin position="221"/>
        <end position="400"/>
    </location>
</feature>
<evidence type="ECO:0008006" key="10">
    <source>
        <dbReference type="Google" id="ProtNLM"/>
    </source>
</evidence>
<evidence type="ECO:0000256" key="2">
    <source>
        <dbReference type="ARBA" id="ARBA00022670"/>
    </source>
</evidence>
<dbReference type="Gene3D" id="3.30.830.10">
    <property type="entry name" value="Metalloenzyme, LuxS/M16 peptidase-like"/>
    <property type="match status" value="2"/>
</dbReference>
<evidence type="ECO:0000256" key="1">
    <source>
        <dbReference type="ARBA" id="ARBA00007261"/>
    </source>
</evidence>
<keyword evidence="5" id="KW-0482">Metalloprotease</keyword>
<organism evidence="8 9">
    <name type="scientific">Silvanigrella aquatica</name>
    <dbReference type="NCBI Taxonomy" id="1915309"/>
    <lineage>
        <taxon>Bacteria</taxon>
        <taxon>Pseudomonadati</taxon>
        <taxon>Bdellovibrionota</taxon>
        <taxon>Oligoflexia</taxon>
        <taxon>Silvanigrellales</taxon>
        <taxon>Silvanigrellaceae</taxon>
        <taxon>Silvanigrella</taxon>
    </lineage>
</organism>
<dbReference type="GO" id="GO:0046872">
    <property type="term" value="F:metal ion binding"/>
    <property type="evidence" value="ECO:0007669"/>
    <property type="project" value="InterPro"/>
</dbReference>